<evidence type="ECO:0000256" key="6">
    <source>
        <dbReference type="ARBA" id="ARBA00022833"/>
    </source>
</evidence>
<proteinExistence type="inferred from homology"/>
<evidence type="ECO:0000256" key="2">
    <source>
        <dbReference type="ARBA" id="ARBA00005988"/>
    </source>
</evidence>
<dbReference type="STRING" id="6290.A0A3P7UY71"/>
<dbReference type="Gene3D" id="2.60.40.1120">
    <property type="entry name" value="Carboxypeptidase-like, regulatory domain"/>
    <property type="match status" value="1"/>
</dbReference>
<dbReference type="SUPFAM" id="SSF53187">
    <property type="entry name" value="Zn-dependent exopeptidases"/>
    <property type="match status" value="1"/>
</dbReference>
<dbReference type="PANTHER" id="PTHR11532">
    <property type="entry name" value="PROTEASE M14 CARBOXYPEPTIDASE"/>
    <property type="match status" value="1"/>
</dbReference>
<protein>
    <recommendedName>
        <fullName evidence="9">Peptidase M14 domain-containing protein</fullName>
    </recommendedName>
</protein>
<evidence type="ECO:0000256" key="5">
    <source>
        <dbReference type="ARBA" id="ARBA00022801"/>
    </source>
</evidence>
<evidence type="ECO:0000256" key="1">
    <source>
        <dbReference type="ARBA" id="ARBA00001947"/>
    </source>
</evidence>
<keyword evidence="6" id="KW-0862">Zinc</keyword>
<dbReference type="InterPro" id="IPR000834">
    <property type="entry name" value="Peptidase_M14"/>
</dbReference>
<keyword evidence="3" id="KW-0121">Carboxypeptidase</keyword>
<keyword evidence="4" id="KW-0479">Metal-binding</keyword>
<evidence type="ECO:0000256" key="4">
    <source>
        <dbReference type="ARBA" id="ARBA00022723"/>
    </source>
</evidence>
<dbReference type="PROSITE" id="PS52035">
    <property type="entry name" value="PEPTIDASE_M14"/>
    <property type="match status" value="1"/>
</dbReference>
<evidence type="ECO:0000313" key="11">
    <source>
        <dbReference type="Proteomes" id="UP000268014"/>
    </source>
</evidence>
<comment type="cofactor">
    <cofactor evidence="1">
        <name>Zn(2+)</name>
        <dbReference type="ChEBI" id="CHEBI:29105"/>
    </cofactor>
</comment>
<gene>
    <name evidence="10" type="ORF">HPLM_LOCUS10344</name>
</gene>
<dbReference type="InterPro" id="IPR057247">
    <property type="entry name" value="CARBOXYPEPT_ZN_2"/>
</dbReference>
<keyword evidence="5" id="KW-0378">Hydrolase</keyword>
<dbReference type="SMART" id="SM00631">
    <property type="entry name" value="Zn_pept"/>
    <property type="match status" value="1"/>
</dbReference>
<feature type="domain" description="Peptidase M14" evidence="9">
    <location>
        <begin position="30"/>
        <end position="318"/>
    </location>
</feature>
<dbReference type="GO" id="GO:0005615">
    <property type="term" value="C:extracellular space"/>
    <property type="evidence" value="ECO:0007669"/>
    <property type="project" value="TreeGrafter"/>
</dbReference>
<dbReference type="InterPro" id="IPR050753">
    <property type="entry name" value="Peptidase_M14_domain"/>
</dbReference>
<evidence type="ECO:0000256" key="7">
    <source>
        <dbReference type="ARBA" id="ARBA00023180"/>
    </source>
</evidence>
<organism evidence="10 11">
    <name type="scientific">Haemonchus placei</name>
    <name type="common">Barber's pole worm</name>
    <dbReference type="NCBI Taxonomy" id="6290"/>
    <lineage>
        <taxon>Eukaryota</taxon>
        <taxon>Metazoa</taxon>
        <taxon>Ecdysozoa</taxon>
        <taxon>Nematoda</taxon>
        <taxon>Chromadorea</taxon>
        <taxon>Rhabditida</taxon>
        <taxon>Rhabditina</taxon>
        <taxon>Rhabditomorpha</taxon>
        <taxon>Strongyloidea</taxon>
        <taxon>Trichostrongylidae</taxon>
        <taxon>Haemonchus</taxon>
    </lineage>
</organism>
<sequence length="386" mass="44447">MIGKFERQGDVYSRTQLIKEIGEFEEPLLTHMNHSTMTNYLHALADRYPNLTHLYSIGSSVRGRQLWVLTVSKYPRKHEIGVPEFKYIANMHGNEDNIFFRYEIAHEGDDAGIYGRTNANNKDLNRNFPSRWAKPKEMEIQLANSKILGTDQFTTLVSRFPNFFPSEQIQPETIAVMKWTKSIPFILSASLHGGTTLVNYPFDDHPTRTASRRYSPSPDNELFVRLAYSYSKVHDRMNKQGPRCLNEHLNLATEPQNGIVNGADWYIVSGGMQDWNYLHTNCFELTIELNCVKYPPRNELKALWDENKYPLLYFIEQIHKAIHGTVVDADTGQGLLNVTVSIDDRMKIVTTYANGEFWRPANIGQYKVSRCHSVSRHEGVLIQLTQ</sequence>
<evidence type="ECO:0000313" key="10">
    <source>
        <dbReference type="EMBL" id="VDO39876.1"/>
    </source>
</evidence>
<name>A0A3P7UY71_HAEPC</name>
<dbReference type="GO" id="GO:0008270">
    <property type="term" value="F:zinc ion binding"/>
    <property type="evidence" value="ECO:0007669"/>
    <property type="project" value="InterPro"/>
</dbReference>
<dbReference type="PANTHER" id="PTHR11532:SF73">
    <property type="entry name" value="CARBOXYPEPTIDASE D"/>
    <property type="match status" value="1"/>
</dbReference>
<dbReference type="PROSITE" id="PS00133">
    <property type="entry name" value="CARBOXYPEPT_ZN_2"/>
    <property type="match status" value="1"/>
</dbReference>
<dbReference type="EMBL" id="UZAF01017270">
    <property type="protein sequence ID" value="VDO39876.1"/>
    <property type="molecule type" value="Genomic_DNA"/>
</dbReference>
<keyword evidence="3" id="KW-0645">Protease</keyword>
<dbReference type="SUPFAM" id="SSF49464">
    <property type="entry name" value="Carboxypeptidase regulatory domain-like"/>
    <property type="match status" value="1"/>
</dbReference>
<dbReference type="OrthoDB" id="10249045at2759"/>
<evidence type="ECO:0000256" key="3">
    <source>
        <dbReference type="ARBA" id="ARBA00022645"/>
    </source>
</evidence>
<dbReference type="AlphaFoldDB" id="A0A3P7UY71"/>
<feature type="active site" description="Proton donor/acceptor" evidence="8">
    <location>
        <position position="288"/>
    </location>
</feature>
<keyword evidence="11" id="KW-1185">Reference proteome</keyword>
<keyword evidence="7" id="KW-0325">Glycoprotein</keyword>
<comment type="similarity">
    <text evidence="2 8">Belongs to the peptidase M14 family.</text>
</comment>
<dbReference type="GO" id="GO:0006518">
    <property type="term" value="P:peptide metabolic process"/>
    <property type="evidence" value="ECO:0007669"/>
    <property type="project" value="TreeGrafter"/>
</dbReference>
<dbReference type="Gene3D" id="3.40.630.10">
    <property type="entry name" value="Zn peptidases"/>
    <property type="match status" value="2"/>
</dbReference>
<accession>A0A3P7UY71</accession>
<dbReference type="InterPro" id="IPR008969">
    <property type="entry name" value="CarboxyPept-like_regulatory"/>
</dbReference>
<evidence type="ECO:0000256" key="8">
    <source>
        <dbReference type="PROSITE-ProRule" id="PRU01379"/>
    </source>
</evidence>
<reference evidence="10 11" key="1">
    <citation type="submission" date="2018-11" db="EMBL/GenBank/DDBJ databases">
        <authorList>
            <consortium name="Pathogen Informatics"/>
        </authorList>
    </citation>
    <scope>NUCLEOTIDE SEQUENCE [LARGE SCALE GENOMIC DNA]</scope>
    <source>
        <strain evidence="10 11">MHpl1</strain>
    </source>
</reference>
<dbReference type="PRINTS" id="PR00765">
    <property type="entry name" value="CRBOXYPTASEA"/>
</dbReference>
<dbReference type="GO" id="GO:0016485">
    <property type="term" value="P:protein processing"/>
    <property type="evidence" value="ECO:0007669"/>
    <property type="project" value="TreeGrafter"/>
</dbReference>
<evidence type="ECO:0000259" key="9">
    <source>
        <dbReference type="PROSITE" id="PS52035"/>
    </source>
</evidence>
<dbReference type="Pfam" id="PF00246">
    <property type="entry name" value="Peptidase_M14"/>
    <property type="match status" value="2"/>
</dbReference>
<dbReference type="GO" id="GO:0004181">
    <property type="term" value="F:metallocarboxypeptidase activity"/>
    <property type="evidence" value="ECO:0007669"/>
    <property type="project" value="InterPro"/>
</dbReference>
<dbReference type="Proteomes" id="UP000268014">
    <property type="component" value="Unassembled WGS sequence"/>
</dbReference>